<protein>
    <submittedName>
        <fullName evidence="1">Uncharacterized protein</fullName>
    </submittedName>
</protein>
<reference evidence="1 2" key="1">
    <citation type="journal article" date="2009" name="Appl. Environ. Microbiol.">
        <title>Three genomes from the phylum Acidobacteria provide insight into the lifestyles of these microorganisms in soils.</title>
        <authorList>
            <person name="Ward N.L."/>
            <person name="Challacombe J.F."/>
            <person name="Janssen P.H."/>
            <person name="Henrissat B."/>
            <person name="Coutinho P.M."/>
            <person name="Wu M."/>
            <person name="Xie G."/>
            <person name="Haft D.H."/>
            <person name="Sait M."/>
            <person name="Badger J."/>
            <person name="Barabote R.D."/>
            <person name="Bradley B."/>
            <person name="Brettin T.S."/>
            <person name="Brinkac L.M."/>
            <person name="Bruce D."/>
            <person name="Creasy T."/>
            <person name="Daugherty S.C."/>
            <person name="Davidsen T.M."/>
            <person name="DeBoy R.T."/>
            <person name="Detter J.C."/>
            <person name="Dodson R.J."/>
            <person name="Durkin A.S."/>
            <person name="Ganapathy A."/>
            <person name="Gwinn-Giglio M."/>
            <person name="Han C.S."/>
            <person name="Khouri H."/>
            <person name="Kiss H."/>
            <person name="Kothari S.P."/>
            <person name="Madupu R."/>
            <person name="Nelson K.E."/>
            <person name="Nelson W.C."/>
            <person name="Paulsen I."/>
            <person name="Penn K."/>
            <person name="Ren Q."/>
            <person name="Rosovitz M.J."/>
            <person name="Selengut J.D."/>
            <person name="Shrivastava S."/>
            <person name="Sullivan S.A."/>
            <person name="Tapia R."/>
            <person name="Thompson L.S."/>
            <person name="Watkins K.L."/>
            <person name="Yang Q."/>
            <person name="Yu C."/>
            <person name="Zafar N."/>
            <person name="Zhou L."/>
            <person name="Kuske C.R."/>
        </authorList>
    </citation>
    <scope>NUCLEOTIDE SEQUENCE [LARGE SCALE GENOMIC DNA]</scope>
    <source>
        <strain evidence="2">ATCC 51196 / DSM 11244 / BCRC 80197 / JCM 7670 / NBRC 15755 / NCIMB 13165 / 161</strain>
    </source>
</reference>
<dbReference type="HOGENOM" id="CLU_103758_0_0_0"/>
<evidence type="ECO:0000313" key="1">
    <source>
        <dbReference type="EMBL" id="ACO32095.1"/>
    </source>
</evidence>
<organism evidence="1 2">
    <name type="scientific">Acidobacterium capsulatum (strain ATCC 51196 / DSM 11244 / BCRC 80197 / JCM 7670 / NBRC 15755 / NCIMB 13165 / 161)</name>
    <dbReference type="NCBI Taxonomy" id="240015"/>
    <lineage>
        <taxon>Bacteria</taxon>
        <taxon>Pseudomonadati</taxon>
        <taxon>Acidobacteriota</taxon>
        <taxon>Terriglobia</taxon>
        <taxon>Terriglobales</taxon>
        <taxon>Acidobacteriaceae</taxon>
        <taxon>Acidobacterium</taxon>
    </lineage>
</organism>
<dbReference type="AlphaFoldDB" id="C1F5Q0"/>
<dbReference type="InParanoid" id="C1F5Q0"/>
<keyword evidence="2" id="KW-1185">Reference proteome</keyword>
<dbReference type="KEGG" id="aca:ACP_3231"/>
<dbReference type="eggNOG" id="COG4849">
    <property type="taxonomic scope" value="Bacteria"/>
</dbReference>
<dbReference type="EMBL" id="CP001472">
    <property type="protein sequence ID" value="ACO32095.1"/>
    <property type="molecule type" value="Genomic_DNA"/>
</dbReference>
<gene>
    <name evidence="1" type="ordered locus">ACP_3231</name>
</gene>
<accession>C1F5Q0</accession>
<name>C1F5Q0_ACIC5</name>
<proteinExistence type="predicted"/>
<sequence length="226" mass="25046">MPDPNLPLLENAAYKLSPFLEEVVFVGGVTLGLLITDLAAAPIRGTNDVDVIAEIMTYDGYVELSERLRKAAFTEDAGEQPLTCRWHNDNLILDVLPLSAEVLGFTNRWYALALKYASKFTLPSGLSIRVITAPFFLGTKMEAFRGRGNMDYQASHDLEDFVAVIEGRDSVIEEIAGSPSEIREYLADAARRLLAESKFRDVLPGFVLQNERVPLIEKRLEAIAGL</sequence>
<evidence type="ECO:0000313" key="2">
    <source>
        <dbReference type="Proteomes" id="UP000002207"/>
    </source>
</evidence>
<dbReference type="OrthoDB" id="114489at2"/>
<dbReference type="Proteomes" id="UP000002207">
    <property type="component" value="Chromosome"/>
</dbReference>
<dbReference type="RefSeq" id="WP_015898271.1">
    <property type="nucleotide sequence ID" value="NC_012483.1"/>
</dbReference>